<sequence length="149" mass="17106">MSYKAINEAKKMKKQTKKQFKDQITDQIIIKDDDRKKISMDFNCEELLKAGLISQIKSTISPVSQVIAIYNGGNTLSNDTLMEIINFFNLSNCIRFCNFSKTHFSKGFNFSNGFYNSIVIAQTKSETTVQLNETYSENDVCIRYFFGLD</sequence>
<name>A0A0N5A7I1_PARTI</name>
<dbReference type="AlphaFoldDB" id="A0A0N5A7I1"/>
<evidence type="ECO:0000313" key="1">
    <source>
        <dbReference type="Proteomes" id="UP000038045"/>
    </source>
</evidence>
<dbReference type="WBParaSite" id="PTRK_0001796100.1">
    <property type="protein sequence ID" value="PTRK_0001796100.1"/>
    <property type="gene ID" value="PTRK_0001796100"/>
</dbReference>
<proteinExistence type="predicted"/>
<dbReference type="Proteomes" id="UP000038045">
    <property type="component" value="Unplaced"/>
</dbReference>
<protein>
    <submittedName>
        <fullName evidence="2">Astacin domain-containing protein</fullName>
    </submittedName>
</protein>
<evidence type="ECO:0000313" key="2">
    <source>
        <dbReference type="WBParaSite" id="PTRK_0001796100.1"/>
    </source>
</evidence>
<accession>A0A0N5A7I1</accession>
<keyword evidence="1" id="KW-1185">Reference proteome</keyword>
<reference evidence="2" key="1">
    <citation type="submission" date="2017-02" db="UniProtKB">
        <authorList>
            <consortium name="WormBaseParasite"/>
        </authorList>
    </citation>
    <scope>IDENTIFICATION</scope>
</reference>
<organism evidence="1 2">
    <name type="scientific">Parastrongyloides trichosuri</name>
    <name type="common">Possum-specific nematode worm</name>
    <dbReference type="NCBI Taxonomy" id="131310"/>
    <lineage>
        <taxon>Eukaryota</taxon>
        <taxon>Metazoa</taxon>
        <taxon>Ecdysozoa</taxon>
        <taxon>Nematoda</taxon>
        <taxon>Chromadorea</taxon>
        <taxon>Rhabditida</taxon>
        <taxon>Tylenchina</taxon>
        <taxon>Panagrolaimomorpha</taxon>
        <taxon>Strongyloidoidea</taxon>
        <taxon>Strongyloididae</taxon>
        <taxon>Parastrongyloides</taxon>
    </lineage>
</organism>